<accession>A2EZM8</accession>
<proteinExistence type="predicted"/>
<protein>
    <submittedName>
        <fullName evidence="1">Uncharacterized protein</fullName>
    </submittedName>
</protein>
<dbReference type="InParanoid" id="A2EZM8"/>
<name>A2EZM8_TRIV3</name>
<dbReference type="Proteomes" id="UP000001542">
    <property type="component" value="Unassembled WGS sequence"/>
</dbReference>
<gene>
    <name evidence="1" type="ORF">TVAG_090010</name>
</gene>
<evidence type="ECO:0000313" key="2">
    <source>
        <dbReference type="Proteomes" id="UP000001542"/>
    </source>
</evidence>
<dbReference type="KEGG" id="tva:4759696"/>
<dbReference type="RefSeq" id="XP_001314410.1">
    <property type="nucleotide sequence ID" value="XM_001314391.1"/>
</dbReference>
<evidence type="ECO:0000313" key="1">
    <source>
        <dbReference type="EMBL" id="EAY01866.1"/>
    </source>
</evidence>
<reference evidence="1" key="1">
    <citation type="submission" date="2006-10" db="EMBL/GenBank/DDBJ databases">
        <authorList>
            <person name="Amadeo P."/>
            <person name="Zhao Q."/>
            <person name="Wortman J."/>
            <person name="Fraser-Liggett C."/>
            <person name="Carlton J."/>
        </authorList>
    </citation>
    <scope>NUCLEOTIDE SEQUENCE</scope>
    <source>
        <strain evidence="1">G3</strain>
    </source>
</reference>
<sequence length="338" mass="39917">MSSLYLWNTLMFNWPINFRHNISTWRFSINQDIYLRTDLNIKYFNGTLNCHHCNFTVRNGKSDSSPRDLIITGSITNIENINLFMRTLRHTGCKCTVAILVDIEAFGKLTKEMILDIELCGGQIINMGKPEFTMAHNYYSLIYLWNYYIAKRNFHRFDRIMKCDMFDTIFQGDPFNDGIEPDKFYMIEEGKPVSYTFYDNIIRALGITPKNRAMIACAGIFFGYTEPFTRALDLFFLYFLWDKDWHDQHLFNVIFTYNLYKYNNVNFVSIRPNETVRHLYTVRADNEIGYVAGIYNNNIYAQIIHHTHVAPKLLESMNKYCPNNNTALHNYVTKYRGT</sequence>
<keyword evidence="2" id="KW-1185">Reference proteome</keyword>
<dbReference type="AlphaFoldDB" id="A2EZM8"/>
<dbReference type="VEuPathDB" id="TrichDB:TVAG_090010"/>
<dbReference type="VEuPathDB" id="TrichDB:TVAGG3_0186300"/>
<organism evidence="1 2">
    <name type="scientific">Trichomonas vaginalis (strain ATCC PRA-98 / G3)</name>
    <dbReference type="NCBI Taxonomy" id="412133"/>
    <lineage>
        <taxon>Eukaryota</taxon>
        <taxon>Metamonada</taxon>
        <taxon>Parabasalia</taxon>
        <taxon>Trichomonadida</taxon>
        <taxon>Trichomonadidae</taxon>
        <taxon>Trichomonas</taxon>
    </lineage>
</organism>
<dbReference type="EMBL" id="DS113554">
    <property type="protein sequence ID" value="EAY01866.1"/>
    <property type="molecule type" value="Genomic_DNA"/>
</dbReference>
<reference evidence="1" key="2">
    <citation type="journal article" date="2007" name="Science">
        <title>Draft genome sequence of the sexually transmitted pathogen Trichomonas vaginalis.</title>
        <authorList>
            <person name="Carlton J.M."/>
            <person name="Hirt R.P."/>
            <person name="Silva J.C."/>
            <person name="Delcher A.L."/>
            <person name="Schatz M."/>
            <person name="Zhao Q."/>
            <person name="Wortman J.R."/>
            <person name="Bidwell S.L."/>
            <person name="Alsmark U.C.M."/>
            <person name="Besteiro S."/>
            <person name="Sicheritz-Ponten T."/>
            <person name="Noel C.J."/>
            <person name="Dacks J.B."/>
            <person name="Foster P.G."/>
            <person name="Simillion C."/>
            <person name="Van de Peer Y."/>
            <person name="Miranda-Saavedra D."/>
            <person name="Barton G.J."/>
            <person name="Westrop G.D."/>
            <person name="Mueller S."/>
            <person name="Dessi D."/>
            <person name="Fiori P.L."/>
            <person name="Ren Q."/>
            <person name="Paulsen I."/>
            <person name="Zhang H."/>
            <person name="Bastida-Corcuera F.D."/>
            <person name="Simoes-Barbosa A."/>
            <person name="Brown M.T."/>
            <person name="Hayes R.D."/>
            <person name="Mukherjee M."/>
            <person name="Okumura C.Y."/>
            <person name="Schneider R."/>
            <person name="Smith A.J."/>
            <person name="Vanacova S."/>
            <person name="Villalvazo M."/>
            <person name="Haas B.J."/>
            <person name="Pertea M."/>
            <person name="Feldblyum T.V."/>
            <person name="Utterback T.R."/>
            <person name="Shu C.L."/>
            <person name="Osoegawa K."/>
            <person name="de Jong P.J."/>
            <person name="Hrdy I."/>
            <person name="Horvathova L."/>
            <person name="Zubacova Z."/>
            <person name="Dolezal P."/>
            <person name="Malik S.B."/>
            <person name="Logsdon J.M. Jr."/>
            <person name="Henze K."/>
            <person name="Gupta A."/>
            <person name="Wang C.C."/>
            <person name="Dunne R.L."/>
            <person name="Upcroft J.A."/>
            <person name="Upcroft P."/>
            <person name="White O."/>
            <person name="Salzberg S.L."/>
            <person name="Tang P."/>
            <person name="Chiu C.-H."/>
            <person name="Lee Y.-S."/>
            <person name="Embley T.M."/>
            <person name="Coombs G.H."/>
            <person name="Mottram J.C."/>
            <person name="Tachezy J."/>
            <person name="Fraser-Liggett C.M."/>
            <person name="Johnson P.J."/>
        </authorList>
    </citation>
    <scope>NUCLEOTIDE SEQUENCE [LARGE SCALE GENOMIC DNA]</scope>
    <source>
        <strain evidence="1">G3</strain>
    </source>
</reference>